<protein>
    <recommendedName>
        <fullName evidence="4">Outer membrane protein beta-barrel domain-containing protein</fullName>
    </recommendedName>
</protein>
<evidence type="ECO:0000313" key="2">
    <source>
        <dbReference type="EMBL" id="KIN09979.1"/>
    </source>
</evidence>
<feature type="signal peptide" evidence="1">
    <location>
        <begin position="1"/>
        <end position="20"/>
    </location>
</feature>
<dbReference type="Proteomes" id="UP000031977">
    <property type="component" value="Unassembled WGS sequence"/>
</dbReference>
<dbReference type="EMBL" id="JXOK01000062">
    <property type="protein sequence ID" value="KIN09979.1"/>
    <property type="molecule type" value="Genomic_DNA"/>
</dbReference>
<keyword evidence="1" id="KW-0732">Signal</keyword>
<proteinExistence type="predicted"/>
<feature type="chain" id="PRO_5002163450" description="Outer membrane protein beta-barrel domain-containing protein" evidence="1">
    <location>
        <begin position="21"/>
        <end position="135"/>
    </location>
</feature>
<evidence type="ECO:0000256" key="1">
    <source>
        <dbReference type="SAM" id="SignalP"/>
    </source>
</evidence>
<name>A0A0C3DF29_9VIBR</name>
<sequence length="135" mass="14721">MNKKLMVVIAAGLMSGSVMAANGSSDLAVGMAVDQQLSVVVEIDNTYRGIIGNDGLAFDYIAKRGAFNQSAPVTWYVGAGGWYEWDDEFGLRVPLGINWDFYQGWDLYAQLHPELDLYKGVDLQIGGAVGVKYSF</sequence>
<gene>
    <name evidence="2" type="ORF">SU60_15930</name>
</gene>
<organism evidence="2 3">
    <name type="scientific">Vibrio mytili</name>
    <dbReference type="NCBI Taxonomy" id="50718"/>
    <lineage>
        <taxon>Bacteria</taxon>
        <taxon>Pseudomonadati</taxon>
        <taxon>Pseudomonadota</taxon>
        <taxon>Gammaproteobacteria</taxon>
        <taxon>Vibrionales</taxon>
        <taxon>Vibrionaceae</taxon>
        <taxon>Vibrio</taxon>
    </lineage>
</organism>
<evidence type="ECO:0000313" key="3">
    <source>
        <dbReference type="Proteomes" id="UP000031977"/>
    </source>
</evidence>
<keyword evidence="3" id="KW-1185">Reference proteome</keyword>
<comment type="caution">
    <text evidence="2">The sequence shown here is derived from an EMBL/GenBank/DDBJ whole genome shotgun (WGS) entry which is preliminary data.</text>
</comment>
<dbReference type="AlphaFoldDB" id="A0A0C3DF29"/>
<reference evidence="2 3" key="1">
    <citation type="submission" date="2015-01" db="EMBL/GenBank/DDBJ databases">
        <title>Draft genome of Vibrio mytili type strain CAIM 528.</title>
        <authorList>
            <person name="Gonzalez-Castillo A."/>
            <person name="Gomez-Gil B."/>
            <person name="Enciso-Ibarra J."/>
        </authorList>
    </citation>
    <scope>NUCLEOTIDE SEQUENCE [LARGE SCALE GENOMIC DNA]</scope>
    <source>
        <strain evidence="2 3">CAIM 528</strain>
    </source>
</reference>
<accession>A0A0C3DF29</accession>
<dbReference type="RefSeq" id="WP_041156394.1">
    <property type="nucleotide sequence ID" value="NZ_CBCRVP010000006.1"/>
</dbReference>
<evidence type="ECO:0008006" key="4">
    <source>
        <dbReference type="Google" id="ProtNLM"/>
    </source>
</evidence>